<protein>
    <submittedName>
        <fullName evidence="1">Uncharacterized protein</fullName>
    </submittedName>
</protein>
<organism evidence="1 2">
    <name type="scientific">Auriscalpium vulgare</name>
    <dbReference type="NCBI Taxonomy" id="40419"/>
    <lineage>
        <taxon>Eukaryota</taxon>
        <taxon>Fungi</taxon>
        <taxon>Dikarya</taxon>
        <taxon>Basidiomycota</taxon>
        <taxon>Agaricomycotina</taxon>
        <taxon>Agaricomycetes</taxon>
        <taxon>Russulales</taxon>
        <taxon>Auriscalpiaceae</taxon>
        <taxon>Auriscalpium</taxon>
    </lineage>
</organism>
<evidence type="ECO:0000313" key="1">
    <source>
        <dbReference type="EMBL" id="KAI0050298.1"/>
    </source>
</evidence>
<dbReference type="Proteomes" id="UP000814033">
    <property type="component" value="Unassembled WGS sequence"/>
</dbReference>
<dbReference type="EMBL" id="MU275863">
    <property type="protein sequence ID" value="KAI0050298.1"/>
    <property type="molecule type" value="Genomic_DNA"/>
</dbReference>
<sequence>MFAVQGRRATGVPARRSDLVFLPCTATCHLPHFCLADGRCAQSYIDRDTSFDDQQPPAEQRSHERRVTLKPGARRCSKMFCTGGPRRKKKRRVEGSMKLSMSSRGRRGEKACSYSRR</sequence>
<reference evidence="1" key="1">
    <citation type="submission" date="2021-02" db="EMBL/GenBank/DDBJ databases">
        <authorList>
            <consortium name="DOE Joint Genome Institute"/>
            <person name="Ahrendt S."/>
            <person name="Looney B.P."/>
            <person name="Miyauchi S."/>
            <person name="Morin E."/>
            <person name="Drula E."/>
            <person name="Courty P.E."/>
            <person name="Chicoki N."/>
            <person name="Fauchery L."/>
            <person name="Kohler A."/>
            <person name="Kuo A."/>
            <person name="Labutti K."/>
            <person name="Pangilinan J."/>
            <person name="Lipzen A."/>
            <person name="Riley R."/>
            <person name="Andreopoulos W."/>
            <person name="He G."/>
            <person name="Johnson J."/>
            <person name="Barry K.W."/>
            <person name="Grigoriev I.V."/>
            <person name="Nagy L."/>
            <person name="Hibbett D."/>
            <person name="Henrissat B."/>
            <person name="Matheny P.B."/>
            <person name="Labbe J."/>
            <person name="Martin F."/>
        </authorList>
    </citation>
    <scope>NUCLEOTIDE SEQUENCE</scope>
    <source>
        <strain evidence="1">FP105234-sp</strain>
    </source>
</reference>
<proteinExistence type="predicted"/>
<name>A0ACB8S2J8_9AGAM</name>
<evidence type="ECO:0000313" key="2">
    <source>
        <dbReference type="Proteomes" id="UP000814033"/>
    </source>
</evidence>
<gene>
    <name evidence="1" type="ORF">FA95DRAFT_642217</name>
</gene>
<accession>A0ACB8S2J8</accession>
<keyword evidence="2" id="KW-1185">Reference proteome</keyword>
<comment type="caution">
    <text evidence="1">The sequence shown here is derived from an EMBL/GenBank/DDBJ whole genome shotgun (WGS) entry which is preliminary data.</text>
</comment>
<reference evidence="1" key="2">
    <citation type="journal article" date="2022" name="New Phytol.">
        <title>Evolutionary transition to the ectomycorrhizal habit in the genomes of a hyperdiverse lineage of mushroom-forming fungi.</title>
        <authorList>
            <person name="Looney B."/>
            <person name="Miyauchi S."/>
            <person name="Morin E."/>
            <person name="Drula E."/>
            <person name="Courty P.E."/>
            <person name="Kohler A."/>
            <person name="Kuo A."/>
            <person name="LaButti K."/>
            <person name="Pangilinan J."/>
            <person name="Lipzen A."/>
            <person name="Riley R."/>
            <person name="Andreopoulos W."/>
            <person name="He G."/>
            <person name="Johnson J."/>
            <person name="Nolan M."/>
            <person name="Tritt A."/>
            <person name="Barry K.W."/>
            <person name="Grigoriev I.V."/>
            <person name="Nagy L.G."/>
            <person name="Hibbett D."/>
            <person name="Henrissat B."/>
            <person name="Matheny P.B."/>
            <person name="Labbe J."/>
            <person name="Martin F.M."/>
        </authorList>
    </citation>
    <scope>NUCLEOTIDE SEQUENCE</scope>
    <source>
        <strain evidence="1">FP105234-sp</strain>
    </source>
</reference>